<evidence type="ECO:0000313" key="5">
    <source>
        <dbReference type="Proteomes" id="UP000288395"/>
    </source>
</evidence>
<dbReference type="SUPFAM" id="SSF52540">
    <property type="entry name" value="P-loop containing nucleoside triphosphate hydrolases"/>
    <property type="match status" value="1"/>
</dbReference>
<feature type="region of interest" description="Disordered" evidence="2">
    <location>
        <begin position="465"/>
        <end position="485"/>
    </location>
</feature>
<accession>A0A432VQL8</accession>
<dbReference type="Pfam" id="PF13558">
    <property type="entry name" value="SbcC_Walker_B"/>
    <property type="match status" value="1"/>
</dbReference>
<dbReference type="GO" id="GO:0006302">
    <property type="term" value="P:double-strand break repair"/>
    <property type="evidence" value="ECO:0007669"/>
    <property type="project" value="InterPro"/>
</dbReference>
<dbReference type="PANTHER" id="PTHR32114:SF2">
    <property type="entry name" value="ABC TRANSPORTER ABCH.3"/>
    <property type="match status" value="1"/>
</dbReference>
<dbReference type="RefSeq" id="WP_126768302.1">
    <property type="nucleotide sequence ID" value="NZ_PIPJ01000011.1"/>
</dbReference>
<feature type="compositionally biased region" description="Basic and acidic residues" evidence="2">
    <location>
        <begin position="465"/>
        <end position="477"/>
    </location>
</feature>
<gene>
    <name evidence="4" type="ORF">CWE08_11285</name>
</gene>
<protein>
    <recommendedName>
        <fullName evidence="3">Rad50/SbcC-type AAA domain-containing protein</fullName>
    </recommendedName>
</protein>
<feature type="coiled-coil region" evidence="1">
    <location>
        <begin position="256"/>
        <end position="313"/>
    </location>
</feature>
<dbReference type="InterPro" id="IPR027417">
    <property type="entry name" value="P-loop_NTPase"/>
</dbReference>
<feature type="domain" description="Rad50/SbcC-type AAA" evidence="3">
    <location>
        <begin position="6"/>
        <end position="269"/>
    </location>
</feature>
<dbReference type="Gene3D" id="3.40.50.300">
    <property type="entry name" value="P-loop containing nucleotide triphosphate hydrolases"/>
    <property type="match status" value="2"/>
</dbReference>
<evidence type="ECO:0000256" key="1">
    <source>
        <dbReference type="SAM" id="Coils"/>
    </source>
</evidence>
<dbReference type="GO" id="GO:0016887">
    <property type="term" value="F:ATP hydrolysis activity"/>
    <property type="evidence" value="ECO:0007669"/>
    <property type="project" value="InterPro"/>
</dbReference>
<reference evidence="5" key="1">
    <citation type="journal article" date="2018" name="Front. Microbiol.">
        <title>Genome-Based Analysis Reveals the Taxonomy and Diversity of the Family Idiomarinaceae.</title>
        <authorList>
            <person name="Liu Y."/>
            <person name="Lai Q."/>
            <person name="Shao Z."/>
        </authorList>
    </citation>
    <scope>NUCLEOTIDE SEQUENCE [LARGE SCALE GENOMIC DNA]</scope>
    <source>
        <strain evidence="5">GBPy7</strain>
    </source>
</reference>
<keyword evidence="1" id="KW-0175">Coiled coil</keyword>
<keyword evidence="5" id="KW-1185">Reference proteome</keyword>
<feature type="coiled-coil region" evidence="1">
    <location>
        <begin position="808"/>
        <end position="859"/>
    </location>
</feature>
<name>A0A432VQL8_9GAMM</name>
<dbReference type="Pfam" id="PF13476">
    <property type="entry name" value="AAA_23"/>
    <property type="match status" value="1"/>
</dbReference>
<feature type="coiled-coil region" evidence="1">
    <location>
        <begin position="568"/>
        <end position="746"/>
    </location>
</feature>
<evidence type="ECO:0000313" key="4">
    <source>
        <dbReference type="EMBL" id="RUO18494.1"/>
    </source>
</evidence>
<evidence type="ECO:0000256" key="2">
    <source>
        <dbReference type="SAM" id="MobiDB-lite"/>
    </source>
</evidence>
<sequence length="1045" mass="117120">MKPLYLKMQAFGPFAGTEEVLFTELGENPLFLINGPTGAGKTSLLDGISYALYGETTGDRSGEQMRCDHADSSTETLLCFIFRLADKVYRIERLPTQTLAKLRGEGVTQRNASGSIWLLEEDAELAPQEWQRKLLVDKKIRELDEYVNQLIGLNAKQFRQVVVLPQGKFRELLTANSTQREEVFASLFQTQRYQLIEEGFRVKAKALQSQYSRVKEEISAIYLEAGITADATDESGDFIAREQQLAALLAAAEGPREAAEVEYKRLNQRYVEAARNLDRASELEKQFTRYEELLREKEALDKQKQAMAKLDKLLARGKNAAKIQPMWQRVADQRHALKRIERTQSEAVVAAKKAQTEHSQARKAYEKAQRKANELPELREQQGPLKRALIDAQKLQQARSEQALLDKRKQQAQESAQVSDAKLAEANIEYRAVEKAIDAQEALIVGQDNIAVKLAQLEPKIAQRQELSQHQEREKQLKTKQSSVQAEVDSARKQLQAAEREEKQLVRGWHLSQALLLSRDLADGEPCMVCGSLEHPALAHEQTNNTQVVEQETVEAAQANTGQQREILGNIEQKLLQLNTELSTEQKRIKALQVALGEAAEQDISALQQERDVLQRQAEANAQQKQELQQQKLRFREIRSELEELRKQQQFAQSALQSAAHAAEANTIRVQELERELPKDRRNSTQIEQKIAEINDVIASIEGELERARQTQEQAGQNVSSAEARLKQTQMQREELEANVVKADKAWLEALQASEFADAEAFTQAQLSAEEEQQYSMQVQEWQQSSQHNATLLAELSQAIEGKGRPALDTLNAELKALEENVSAALEKMQQLNNEYQTLQNIAQRLKAKEASSAELSERYQVLGTLADAVAGNNSQRLTLHRFVLSILLDDVLHEASVRLDKMSGGRYLLRRDLDVADKRSAAGLSLVVDDAYTGRTRPVNTLSGGESFMAALALALGLSDVVQSYAGGIRLETLFIDEGFGSLDEHALDAAIAVLAELRAHGRTIGIISHVRELKERLPDRIDVIRHQSGSSTQLVNQATVSGR</sequence>
<dbReference type="OrthoDB" id="9795626at2"/>
<dbReference type="Proteomes" id="UP000288395">
    <property type="component" value="Unassembled WGS sequence"/>
</dbReference>
<comment type="caution">
    <text evidence="4">The sequence shown here is derived from an EMBL/GenBank/DDBJ whole genome shotgun (WGS) entry which is preliminary data.</text>
</comment>
<dbReference type="AlphaFoldDB" id="A0A432VQL8"/>
<dbReference type="PANTHER" id="PTHR32114">
    <property type="entry name" value="ABC TRANSPORTER ABCH.3"/>
    <property type="match status" value="1"/>
</dbReference>
<dbReference type="InterPro" id="IPR038729">
    <property type="entry name" value="Rad50/SbcC_AAA"/>
</dbReference>
<dbReference type="EMBL" id="PIPJ01000011">
    <property type="protein sequence ID" value="RUO18494.1"/>
    <property type="molecule type" value="Genomic_DNA"/>
</dbReference>
<organism evidence="4 5">
    <name type="scientific">Aliidiomarina iranensis</name>
    <dbReference type="NCBI Taxonomy" id="1434071"/>
    <lineage>
        <taxon>Bacteria</taxon>
        <taxon>Pseudomonadati</taxon>
        <taxon>Pseudomonadota</taxon>
        <taxon>Gammaproteobacteria</taxon>
        <taxon>Alteromonadales</taxon>
        <taxon>Idiomarinaceae</taxon>
        <taxon>Aliidiomarina</taxon>
    </lineage>
</organism>
<proteinExistence type="predicted"/>
<evidence type="ECO:0000259" key="3">
    <source>
        <dbReference type="Pfam" id="PF13476"/>
    </source>
</evidence>